<proteinExistence type="predicted"/>
<dbReference type="EMBL" id="JABVXQ010000007">
    <property type="protein sequence ID" value="KAF6099985.1"/>
    <property type="molecule type" value="Genomic_DNA"/>
</dbReference>
<sequence length="124" mass="13265">MKILLNGVPLLLGKCADRKHKVELDYNSPLFGALGGGASVTGSCSPVPAALRGAVGLMNSEGDASTCCRDQRVTDHLPFPSSTTVWCSRQGLSALAAPVQRADDRDRSRVDREHERQLNLLVGH</sequence>
<gene>
    <name evidence="1" type="ORF">HJG60_011701</name>
</gene>
<evidence type="ECO:0000313" key="1">
    <source>
        <dbReference type="EMBL" id="KAF6099985.1"/>
    </source>
</evidence>
<protein>
    <submittedName>
        <fullName evidence="1">Uncharacterized protein</fullName>
    </submittedName>
</protein>
<reference evidence="1 2" key="1">
    <citation type="journal article" date="2020" name="Nature">
        <title>Six reference-quality genomes reveal evolution of bat adaptations.</title>
        <authorList>
            <person name="Jebb D."/>
            <person name="Huang Z."/>
            <person name="Pippel M."/>
            <person name="Hughes G.M."/>
            <person name="Lavrichenko K."/>
            <person name="Devanna P."/>
            <person name="Winkler S."/>
            <person name="Jermiin L.S."/>
            <person name="Skirmuntt E.C."/>
            <person name="Katzourakis A."/>
            <person name="Burkitt-Gray L."/>
            <person name="Ray D.A."/>
            <person name="Sullivan K.A.M."/>
            <person name="Roscito J.G."/>
            <person name="Kirilenko B.M."/>
            <person name="Davalos L.M."/>
            <person name="Corthals A.P."/>
            <person name="Power M.L."/>
            <person name="Jones G."/>
            <person name="Ransome R.D."/>
            <person name="Dechmann D.K.N."/>
            <person name="Locatelli A.G."/>
            <person name="Puechmaille S.J."/>
            <person name="Fedrigo O."/>
            <person name="Jarvis E.D."/>
            <person name="Hiller M."/>
            <person name="Vernes S.C."/>
            <person name="Myers E.W."/>
            <person name="Teeling E.C."/>
        </authorList>
    </citation>
    <scope>NUCLEOTIDE SEQUENCE [LARGE SCALE GENOMIC DNA]</scope>
    <source>
        <strain evidence="1">Bat1K_MPI-CBG_1</strain>
    </source>
</reference>
<comment type="caution">
    <text evidence="1">The sequence shown here is derived from an EMBL/GenBank/DDBJ whole genome shotgun (WGS) entry which is preliminary data.</text>
</comment>
<dbReference type="Proteomes" id="UP000664940">
    <property type="component" value="Unassembled WGS sequence"/>
</dbReference>
<accession>A0A834DXK9</accession>
<dbReference type="AlphaFoldDB" id="A0A834DXK9"/>
<evidence type="ECO:0000313" key="2">
    <source>
        <dbReference type="Proteomes" id="UP000664940"/>
    </source>
</evidence>
<name>A0A834DXK9_9CHIR</name>
<organism evidence="1 2">
    <name type="scientific">Phyllostomus discolor</name>
    <name type="common">pale spear-nosed bat</name>
    <dbReference type="NCBI Taxonomy" id="89673"/>
    <lineage>
        <taxon>Eukaryota</taxon>
        <taxon>Metazoa</taxon>
        <taxon>Chordata</taxon>
        <taxon>Craniata</taxon>
        <taxon>Vertebrata</taxon>
        <taxon>Euteleostomi</taxon>
        <taxon>Mammalia</taxon>
        <taxon>Eutheria</taxon>
        <taxon>Laurasiatheria</taxon>
        <taxon>Chiroptera</taxon>
        <taxon>Yangochiroptera</taxon>
        <taxon>Phyllostomidae</taxon>
        <taxon>Phyllostominae</taxon>
        <taxon>Phyllostomus</taxon>
    </lineage>
</organism>